<feature type="chain" id="PRO_5024360324" description="Gnk2-homologous domain-containing protein" evidence="9">
    <location>
        <begin position="42"/>
        <end position="143"/>
    </location>
</feature>
<dbReference type="Gene3D" id="3.30.430.20">
    <property type="entry name" value="Gnk2 domain, C-X8-C-X2-C motif"/>
    <property type="match status" value="1"/>
</dbReference>
<reference evidence="11 12" key="1">
    <citation type="submission" date="2019-05" db="EMBL/GenBank/DDBJ databases">
        <title>Mikania micrantha, genome provides insights into the molecular mechanism of rapid growth.</title>
        <authorList>
            <person name="Liu B."/>
        </authorList>
    </citation>
    <scope>NUCLEOTIDE SEQUENCE [LARGE SCALE GENOMIC DNA]</scope>
    <source>
        <strain evidence="11">NLD-2019</strain>
        <tissue evidence="11">Leaf</tissue>
    </source>
</reference>
<dbReference type="PROSITE" id="PS51473">
    <property type="entry name" value="GNK2"/>
    <property type="match status" value="1"/>
</dbReference>
<name>A0A5N6P6B1_9ASTR</name>
<dbReference type="InterPro" id="IPR002902">
    <property type="entry name" value="GNK2"/>
</dbReference>
<dbReference type="InterPro" id="IPR038408">
    <property type="entry name" value="GNK2_sf"/>
</dbReference>
<dbReference type="AlphaFoldDB" id="A0A5N6P6B1"/>
<keyword evidence="5" id="KW-0965">Cell junction</keyword>
<dbReference type="CDD" id="cd23509">
    <property type="entry name" value="Gnk2-like"/>
    <property type="match status" value="1"/>
</dbReference>
<comment type="subcellular location">
    <subcellularLocation>
        <location evidence="7">Cell junction</location>
        <location evidence="7">Plasmodesma</location>
    </subcellularLocation>
    <subcellularLocation>
        <location evidence="1">Cell membrane</location>
        <topology evidence="1">Single-pass type I membrane protein</topology>
    </subcellularLocation>
</comment>
<feature type="domain" description="Gnk2-homologous" evidence="10">
    <location>
        <begin position="47"/>
        <end position="143"/>
    </location>
</feature>
<evidence type="ECO:0000256" key="8">
    <source>
        <dbReference type="ARBA" id="ARBA00038393"/>
    </source>
</evidence>
<protein>
    <recommendedName>
        <fullName evidence="10">Gnk2-homologous domain-containing protein</fullName>
    </recommendedName>
</protein>
<dbReference type="Proteomes" id="UP000326396">
    <property type="component" value="Linkage Group LG14"/>
</dbReference>
<evidence type="ECO:0000256" key="9">
    <source>
        <dbReference type="SAM" id="SignalP"/>
    </source>
</evidence>
<dbReference type="OrthoDB" id="1432411at2759"/>
<keyword evidence="3 9" id="KW-0732">Signal</keyword>
<accession>A0A5N6P6B1</accession>
<keyword evidence="12" id="KW-1185">Reference proteome</keyword>
<dbReference type="EMBL" id="SZYD01000006">
    <property type="protein sequence ID" value="KAD5960785.1"/>
    <property type="molecule type" value="Genomic_DNA"/>
</dbReference>
<keyword evidence="6" id="KW-1015">Disulfide bond</keyword>
<evidence type="ECO:0000256" key="6">
    <source>
        <dbReference type="ARBA" id="ARBA00023157"/>
    </source>
</evidence>
<evidence type="ECO:0000256" key="4">
    <source>
        <dbReference type="ARBA" id="ARBA00022737"/>
    </source>
</evidence>
<dbReference type="PANTHER" id="PTHR32080:SF52">
    <property type="entry name" value="NON-SPECIFIC SERINE_THREONINE PROTEIN KINASE"/>
    <property type="match status" value="1"/>
</dbReference>
<dbReference type="InterPro" id="IPR051378">
    <property type="entry name" value="Cell2Cell_Antifungal"/>
</dbReference>
<keyword evidence="2" id="KW-0945">Host-virus interaction</keyword>
<organism evidence="11 12">
    <name type="scientific">Mikania micrantha</name>
    <name type="common">bitter vine</name>
    <dbReference type="NCBI Taxonomy" id="192012"/>
    <lineage>
        <taxon>Eukaryota</taxon>
        <taxon>Viridiplantae</taxon>
        <taxon>Streptophyta</taxon>
        <taxon>Embryophyta</taxon>
        <taxon>Tracheophyta</taxon>
        <taxon>Spermatophyta</taxon>
        <taxon>Magnoliopsida</taxon>
        <taxon>eudicotyledons</taxon>
        <taxon>Gunneridae</taxon>
        <taxon>Pentapetalae</taxon>
        <taxon>asterids</taxon>
        <taxon>campanulids</taxon>
        <taxon>Asterales</taxon>
        <taxon>Asteraceae</taxon>
        <taxon>Asteroideae</taxon>
        <taxon>Heliantheae alliance</taxon>
        <taxon>Eupatorieae</taxon>
        <taxon>Mikania</taxon>
    </lineage>
</organism>
<evidence type="ECO:0000256" key="1">
    <source>
        <dbReference type="ARBA" id="ARBA00004251"/>
    </source>
</evidence>
<keyword evidence="4" id="KW-0677">Repeat</keyword>
<sequence length="143" mass="15935">MVPNRRLPQQDSQVNESMETRTGILALLLVVLWFEPVVSQAHDNDANAFIGTFCGRNAVTSLPNFIKNRNNTFDDLRMQLVSKRVLYARAQALNAGDPVFAAIQCPKYLSVDECVACFDAGVSKLINCTVSNGYIIFDNCFLR</sequence>
<evidence type="ECO:0000313" key="12">
    <source>
        <dbReference type="Proteomes" id="UP000326396"/>
    </source>
</evidence>
<gene>
    <name evidence="11" type="ORF">E3N88_12257</name>
</gene>
<evidence type="ECO:0000256" key="5">
    <source>
        <dbReference type="ARBA" id="ARBA00022949"/>
    </source>
</evidence>
<proteinExistence type="inferred from homology"/>
<dbReference type="GO" id="GO:0005886">
    <property type="term" value="C:plasma membrane"/>
    <property type="evidence" value="ECO:0007669"/>
    <property type="project" value="UniProtKB-SubCell"/>
</dbReference>
<evidence type="ECO:0000259" key="10">
    <source>
        <dbReference type="PROSITE" id="PS51473"/>
    </source>
</evidence>
<dbReference type="Pfam" id="PF01657">
    <property type="entry name" value="Stress-antifung"/>
    <property type="match status" value="1"/>
</dbReference>
<evidence type="ECO:0000313" key="11">
    <source>
        <dbReference type="EMBL" id="KAD5960785.1"/>
    </source>
</evidence>
<comment type="caution">
    <text evidence="11">The sequence shown here is derived from an EMBL/GenBank/DDBJ whole genome shotgun (WGS) entry which is preliminary data.</text>
</comment>
<evidence type="ECO:0000256" key="2">
    <source>
        <dbReference type="ARBA" id="ARBA00022581"/>
    </source>
</evidence>
<comment type="similarity">
    <text evidence="8">Belongs to the cysteine-rich repeat secretory protein family. Plasmodesmata-located proteins (PDLD) subfamily.</text>
</comment>
<feature type="signal peptide" evidence="9">
    <location>
        <begin position="1"/>
        <end position="41"/>
    </location>
</feature>
<dbReference type="PANTHER" id="PTHR32080">
    <property type="entry name" value="ANTIFUNGAL PROTEIN GINKBILOBIN-2-LIKE"/>
    <property type="match status" value="1"/>
</dbReference>
<evidence type="ECO:0000256" key="7">
    <source>
        <dbReference type="ARBA" id="ARBA00024184"/>
    </source>
</evidence>
<dbReference type="GO" id="GO:0009506">
    <property type="term" value="C:plasmodesma"/>
    <property type="evidence" value="ECO:0007669"/>
    <property type="project" value="UniProtKB-SubCell"/>
</dbReference>
<evidence type="ECO:0000256" key="3">
    <source>
        <dbReference type="ARBA" id="ARBA00022729"/>
    </source>
</evidence>